<dbReference type="GO" id="GO:0007166">
    <property type="term" value="P:cell surface receptor signaling pathway"/>
    <property type="evidence" value="ECO:0007669"/>
    <property type="project" value="InterPro"/>
</dbReference>
<gene>
    <name evidence="1" type="ORF">M378DRAFT_14833</name>
</gene>
<dbReference type="CDD" id="cd21037">
    <property type="entry name" value="MLKL_NTD"/>
    <property type="match status" value="1"/>
</dbReference>
<reference evidence="1 2" key="1">
    <citation type="submission" date="2014-04" db="EMBL/GenBank/DDBJ databases">
        <title>Evolutionary Origins and Diversification of the Mycorrhizal Mutualists.</title>
        <authorList>
            <consortium name="DOE Joint Genome Institute"/>
            <consortium name="Mycorrhizal Genomics Consortium"/>
            <person name="Kohler A."/>
            <person name="Kuo A."/>
            <person name="Nagy L.G."/>
            <person name="Floudas D."/>
            <person name="Copeland A."/>
            <person name="Barry K.W."/>
            <person name="Cichocki N."/>
            <person name="Veneault-Fourrey C."/>
            <person name="LaButti K."/>
            <person name="Lindquist E.A."/>
            <person name="Lipzen A."/>
            <person name="Lundell T."/>
            <person name="Morin E."/>
            <person name="Murat C."/>
            <person name="Riley R."/>
            <person name="Ohm R."/>
            <person name="Sun H."/>
            <person name="Tunlid A."/>
            <person name="Henrissat B."/>
            <person name="Grigoriev I.V."/>
            <person name="Hibbett D.S."/>
            <person name="Martin F."/>
        </authorList>
    </citation>
    <scope>NUCLEOTIDE SEQUENCE [LARGE SCALE GENOMIC DNA]</scope>
    <source>
        <strain evidence="1 2">Koide BX008</strain>
    </source>
</reference>
<dbReference type="EMBL" id="KN818316">
    <property type="protein sequence ID" value="KIL59397.1"/>
    <property type="molecule type" value="Genomic_DNA"/>
</dbReference>
<evidence type="ECO:0000313" key="2">
    <source>
        <dbReference type="Proteomes" id="UP000054549"/>
    </source>
</evidence>
<organism evidence="1 2">
    <name type="scientific">Amanita muscaria (strain Koide BX008)</name>
    <dbReference type="NCBI Taxonomy" id="946122"/>
    <lineage>
        <taxon>Eukaryota</taxon>
        <taxon>Fungi</taxon>
        <taxon>Dikarya</taxon>
        <taxon>Basidiomycota</taxon>
        <taxon>Agaricomycotina</taxon>
        <taxon>Agaricomycetes</taxon>
        <taxon>Agaricomycetidae</taxon>
        <taxon>Agaricales</taxon>
        <taxon>Pluteineae</taxon>
        <taxon>Amanitaceae</taxon>
        <taxon>Amanita</taxon>
    </lineage>
</organism>
<proteinExistence type="predicted"/>
<dbReference type="Gene3D" id="1.20.930.20">
    <property type="entry name" value="Adaptor protein Cbl, N-terminal domain"/>
    <property type="match status" value="1"/>
</dbReference>
<dbReference type="InParanoid" id="A0A0C2WDG4"/>
<dbReference type="InterPro" id="IPR059179">
    <property type="entry name" value="MLKL-like_MCAfunc"/>
</dbReference>
<dbReference type="HOGENOM" id="CLU_834119_0_0_1"/>
<accession>A0A0C2WDG4</accession>
<dbReference type="Proteomes" id="UP000054549">
    <property type="component" value="Unassembled WGS sequence"/>
</dbReference>
<dbReference type="InterPro" id="IPR036537">
    <property type="entry name" value="Adaptor_Cbl_N_dom_sf"/>
</dbReference>
<protein>
    <submittedName>
        <fullName evidence="1">Uncharacterized protein</fullName>
    </submittedName>
</protein>
<name>A0A0C2WDG4_AMAMK</name>
<sequence>MTTNKPRAANSEVAERLENSRAETISTALDLSVFVLKTLQYVAHISPVPFLFNAATIALSIAEEKTQSNKCGFKELAKDSCNIVYEIINSQKDVSTLEGVAVDLEKNLVQLVNVLRSIEDFARKGASRHPLLAVFRSSADARRIQGYKDKLNQAIHVFGLQSDIAIRKNVAQMGEQLNSISRAVAPCSPHRSLLNILRRTPQNDTSVVNFEALFHLENILSTDVRVMLKEMTDIQDKKNLIAFVNQVRRAKLLVWSRVKDGEGRAHLLVKLTRRTIKTRITYQHIKGSVSHLFKRPKKRSEK</sequence>
<dbReference type="AlphaFoldDB" id="A0A0C2WDG4"/>
<dbReference type="OrthoDB" id="192148at2759"/>
<evidence type="ECO:0000313" key="1">
    <source>
        <dbReference type="EMBL" id="KIL59397.1"/>
    </source>
</evidence>
<dbReference type="STRING" id="946122.A0A0C2WDG4"/>
<keyword evidence="2" id="KW-1185">Reference proteome</keyword>